<evidence type="ECO:0000313" key="2">
    <source>
        <dbReference type="EMBL" id="BAT99410.1"/>
    </source>
</evidence>
<dbReference type="AlphaFoldDB" id="A0A0S3T3H3"/>
<proteinExistence type="predicted"/>
<name>A0A0S3T3H3_PHAAN</name>
<feature type="region of interest" description="Disordered" evidence="1">
    <location>
        <begin position="103"/>
        <end position="141"/>
    </location>
</feature>
<feature type="compositionally biased region" description="Polar residues" evidence="1">
    <location>
        <begin position="106"/>
        <end position="118"/>
    </location>
</feature>
<protein>
    <submittedName>
        <fullName evidence="2">Uncharacterized protein</fullName>
    </submittedName>
</protein>
<feature type="compositionally biased region" description="Low complexity" evidence="1">
    <location>
        <begin position="119"/>
        <end position="130"/>
    </location>
</feature>
<dbReference type="Proteomes" id="UP000291084">
    <property type="component" value="Chromosome 10"/>
</dbReference>
<evidence type="ECO:0000256" key="1">
    <source>
        <dbReference type="SAM" id="MobiDB-lite"/>
    </source>
</evidence>
<keyword evidence="3" id="KW-1185">Reference proteome</keyword>
<organism evidence="2 3">
    <name type="scientific">Vigna angularis var. angularis</name>
    <dbReference type="NCBI Taxonomy" id="157739"/>
    <lineage>
        <taxon>Eukaryota</taxon>
        <taxon>Viridiplantae</taxon>
        <taxon>Streptophyta</taxon>
        <taxon>Embryophyta</taxon>
        <taxon>Tracheophyta</taxon>
        <taxon>Spermatophyta</taxon>
        <taxon>Magnoliopsida</taxon>
        <taxon>eudicotyledons</taxon>
        <taxon>Gunneridae</taxon>
        <taxon>Pentapetalae</taxon>
        <taxon>rosids</taxon>
        <taxon>fabids</taxon>
        <taxon>Fabales</taxon>
        <taxon>Fabaceae</taxon>
        <taxon>Papilionoideae</taxon>
        <taxon>50 kb inversion clade</taxon>
        <taxon>NPAAA clade</taxon>
        <taxon>indigoferoid/millettioid clade</taxon>
        <taxon>Phaseoleae</taxon>
        <taxon>Vigna</taxon>
    </lineage>
</organism>
<evidence type="ECO:0000313" key="3">
    <source>
        <dbReference type="Proteomes" id="UP000291084"/>
    </source>
</evidence>
<accession>A0A0S3T3H3</accession>
<dbReference type="EMBL" id="AP015043">
    <property type="protein sequence ID" value="BAT99410.1"/>
    <property type="molecule type" value="Genomic_DNA"/>
</dbReference>
<sequence>MKWSFRLHTLPYENSFWFPSLWNKREGDHVEMLMAWSNQRLHAARFGVQTDEWKNIGAAATSSLHTTLSLKSPLERMRCMAGRTSRSSFTYVAATTKEVSRPSLKQVMSSYHPAQQLESSRSSTSSKLWSFMMKKKTQQPR</sequence>
<reference evidence="2 3" key="1">
    <citation type="journal article" date="2015" name="Sci. Rep.">
        <title>The power of single molecule real-time sequencing technology in the de novo assembly of a eukaryotic genome.</title>
        <authorList>
            <person name="Sakai H."/>
            <person name="Naito K."/>
            <person name="Ogiso-Tanaka E."/>
            <person name="Takahashi Y."/>
            <person name="Iseki K."/>
            <person name="Muto C."/>
            <person name="Satou K."/>
            <person name="Teruya K."/>
            <person name="Shiroma A."/>
            <person name="Shimoji M."/>
            <person name="Hirano T."/>
            <person name="Itoh T."/>
            <person name="Kaga A."/>
            <person name="Tomooka N."/>
        </authorList>
    </citation>
    <scope>NUCLEOTIDE SEQUENCE [LARGE SCALE GENOMIC DNA]</scope>
    <source>
        <strain evidence="3">cv. Shumari</strain>
    </source>
</reference>
<gene>
    <name evidence="2" type="primary">Vigan.10G084100</name>
    <name evidence="2" type="ORF">VIGAN_10084100</name>
</gene>